<dbReference type="InterPro" id="IPR001223">
    <property type="entry name" value="Glyco_hydro18_cat"/>
</dbReference>
<evidence type="ECO:0000313" key="15">
    <source>
        <dbReference type="RefSeq" id="XP_022096445.1"/>
    </source>
</evidence>
<keyword evidence="3 12" id="KW-0732">Signal</keyword>
<evidence type="ECO:0000256" key="11">
    <source>
        <dbReference type="RuleBase" id="RU004453"/>
    </source>
</evidence>
<dbReference type="GO" id="GO:0004568">
    <property type="term" value="F:chitinase activity"/>
    <property type="evidence" value="ECO:0007669"/>
    <property type="project" value="UniProtKB-ARBA"/>
</dbReference>
<feature type="signal peptide" evidence="12">
    <location>
        <begin position="1"/>
        <end position="25"/>
    </location>
</feature>
<reference evidence="15" key="1">
    <citation type="submission" date="2025-08" db="UniProtKB">
        <authorList>
            <consortium name="RefSeq"/>
        </authorList>
    </citation>
    <scope>IDENTIFICATION</scope>
</reference>
<evidence type="ECO:0000256" key="6">
    <source>
        <dbReference type="ARBA" id="ARBA00023228"/>
    </source>
</evidence>
<evidence type="ECO:0000256" key="12">
    <source>
        <dbReference type="SAM" id="SignalP"/>
    </source>
</evidence>
<dbReference type="GO" id="GO:0005615">
    <property type="term" value="C:extracellular space"/>
    <property type="evidence" value="ECO:0007669"/>
    <property type="project" value="TreeGrafter"/>
</dbReference>
<proteinExistence type="inferred from homology"/>
<evidence type="ECO:0000256" key="10">
    <source>
        <dbReference type="RuleBase" id="RU000489"/>
    </source>
</evidence>
<dbReference type="FunFam" id="3.20.20.80:FF:000250">
    <property type="entry name" value="Probable di-N-acetylchitobiase 1"/>
    <property type="match status" value="1"/>
</dbReference>
<keyword evidence="6" id="KW-0458">Lysosome</keyword>
<protein>
    <recommendedName>
        <fullName evidence="9">Di-N-acetylchitobiase</fullName>
    </recommendedName>
</protein>
<name>A0A8B7YVD4_ACAPL</name>
<accession>A0A8B7YVD4</accession>
<organism evidence="14 15">
    <name type="scientific">Acanthaster planci</name>
    <name type="common">Crown-of-thorns starfish</name>
    <dbReference type="NCBI Taxonomy" id="133434"/>
    <lineage>
        <taxon>Eukaryota</taxon>
        <taxon>Metazoa</taxon>
        <taxon>Echinodermata</taxon>
        <taxon>Eleutherozoa</taxon>
        <taxon>Asterozoa</taxon>
        <taxon>Asteroidea</taxon>
        <taxon>Valvatacea</taxon>
        <taxon>Valvatida</taxon>
        <taxon>Acanthasteridae</taxon>
        <taxon>Acanthaster</taxon>
    </lineage>
</organism>
<feature type="chain" id="PRO_5034190067" description="Di-N-acetylchitobiase" evidence="12">
    <location>
        <begin position="26"/>
        <end position="378"/>
    </location>
</feature>
<dbReference type="Proteomes" id="UP000694845">
    <property type="component" value="Unplaced"/>
</dbReference>
<comment type="function">
    <text evidence="8">Involved in the degradation of asparagine-linked glycoproteins. Hydrolyze of N-acetyl-beta-D-glucosamine (1-4)N-acetylglucosamine chitobiose core from the reducing end of the bond, it requires prior cleavage by glycosylasparaginase.</text>
</comment>
<dbReference type="SUPFAM" id="SSF51445">
    <property type="entry name" value="(Trans)glycosidases"/>
    <property type="match status" value="1"/>
</dbReference>
<evidence type="ECO:0000256" key="1">
    <source>
        <dbReference type="ARBA" id="ARBA00004371"/>
    </source>
</evidence>
<dbReference type="GO" id="GO:0009313">
    <property type="term" value="P:oligosaccharide catabolic process"/>
    <property type="evidence" value="ECO:0007669"/>
    <property type="project" value="TreeGrafter"/>
</dbReference>
<keyword evidence="14" id="KW-1185">Reference proteome</keyword>
<evidence type="ECO:0000256" key="7">
    <source>
        <dbReference type="ARBA" id="ARBA00023295"/>
    </source>
</evidence>
<dbReference type="PANTHER" id="PTHR46290">
    <property type="entry name" value="DI-N-ACETYLCHITOBIASE"/>
    <property type="match status" value="1"/>
</dbReference>
<evidence type="ECO:0000256" key="2">
    <source>
        <dbReference type="ARBA" id="ARBA00009336"/>
    </source>
</evidence>
<dbReference type="InterPro" id="IPR011583">
    <property type="entry name" value="Chitinase_II/V-like_cat"/>
</dbReference>
<comment type="subcellular location">
    <subcellularLocation>
        <location evidence="1">Lysosome</location>
    </subcellularLocation>
</comment>
<gene>
    <name evidence="15" type="primary">LOC110982387</name>
</gene>
<dbReference type="OrthoDB" id="73875at2759"/>
<dbReference type="Pfam" id="PF00704">
    <property type="entry name" value="Glyco_hydro_18"/>
    <property type="match status" value="1"/>
</dbReference>
<dbReference type="InterPro" id="IPR029070">
    <property type="entry name" value="Chitinase_insertion_sf"/>
</dbReference>
<evidence type="ECO:0000259" key="13">
    <source>
        <dbReference type="PROSITE" id="PS51910"/>
    </source>
</evidence>
<dbReference type="SMART" id="SM00636">
    <property type="entry name" value="Glyco_18"/>
    <property type="match status" value="1"/>
</dbReference>
<evidence type="ECO:0000256" key="4">
    <source>
        <dbReference type="ARBA" id="ARBA00022801"/>
    </source>
</evidence>
<keyword evidence="4 10" id="KW-0378">Hydrolase</keyword>
<dbReference type="InterPro" id="IPR017853">
    <property type="entry name" value="GH"/>
</dbReference>
<dbReference type="PROSITE" id="PS01095">
    <property type="entry name" value="GH18_1"/>
    <property type="match status" value="1"/>
</dbReference>
<dbReference type="FunFam" id="3.10.50.10:FF:000006">
    <property type="entry name" value="Chitobiase, di-N-acetyl"/>
    <property type="match status" value="1"/>
</dbReference>
<dbReference type="GO" id="GO:0005764">
    <property type="term" value="C:lysosome"/>
    <property type="evidence" value="ECO:0007669"/>
    <property type="project" value="UniProtKB-SubCell"/>
</dbReference>
<dbReference type="KEGG" id="aplc:110982387"/>
<dbReference type="GO" id="GO:0008061">
    <property type="term" value="F:chitin binding"/>
    <property type="evidence" value="ECO:0007669"/>
    <property type="project" value="InterPro"/>
</dbReference>
<evidence type="ECO:0000256" key="8">
    <source>
        <dbReference type="ARBA" id="ARBA00055477"/>
    </source>
</evidence>
<evidence type="ECO:0000256" key="3">
    <source>
        <dbReference type="ARBA" id="ARBA00022729"/>
    </source>
</evidence>
<dbReference type="GO" id="GO:0006032">
    <property type="term" value="P:chitin catabolic process"/>
    <property type="evidence" value="ECO:0007669"/>
    <property type="project" value="UniProtKB-ARBA"/>
</dbReference>
<evidence type="ECO:0000256" key="9">
    <source>
        <dbReference type="ARBA" id="ARBA00074174"/>
    </source>
</evidence>
<dbReference type="AlphaFoldDB" id="A0A8B7YVD4"/>
<dbReference type="RefSeq" id="XP_022096445.1">
    <property type="nucleotide sequence ID" value="XM_022240753.1"/>
</dbReference>
<dbReference type="InterPro" id="IPR051887">
    <property type="entry name" value="GH18_Domain-Containing"/>
</dbReference>
<keyword evidence="5" id="KW-0325">Glycoprotein</keyword>
<comment type="similarity">
    <text evidence="2 11">Belongs to the glycosyl hydrolase 18 family.</text>
</comment>
<dbReference type="InterPro" id="IPR001579">
    <property type="entry name" value="Glyco_hydro_18_chit_AS"/>
</dbReference>
<evidence type="ECO:0000313" key="14">
    <source>
        <dbReference type="Proteomes" id="UP000694845"/>
    </source>
</evidence>
<dbReference type="Gene3D" id="3.10.50.10">
    <property type="match status" value="1"/>
</dbReference>
<keyword evidence="7 10" id="KW-0326">Glycosidase</keyword>
<evidence type="ECO:0000256" key="5">
    <source>
        <dbReference type="ARBA" id="ARBA00023180"/>
    </source>
</evidence>
<feature type="domain" description="GH18" evidence="13">
    <location>
        <begin position="1"/>
        <end position="378"/>
    </location>
</feature>
<dbReference type="Gene3D" id="3.20.20.80">
    <property type="entry name" value="Glycosidases"/>
    <property type="match status" value="1"/>
</dbReference>
<dbReference type="PANTHER" id="PTHR46290:SF1">
    <property type="entry name" value="DI-N-ACETYLCHITOBIASE"/>
    <property type="match status" value="1"/>
</dbReference>
<sequence length="378" mass="42384">MANLSRVFCVSLLCLVVLWEGGSLGTHSSTDNGGCPCPDPDHCKVISSPPRKEVFGFWVGSTVWKHFDWTRITTIVMFHRHDSQLMCYAHARGVRVVSMGVFPAGSLSNVTARSAWIMARVNETMEEHLDGINIDIEYPLNKSEAHLLTDLVAETTKAFHTAIPNSQVTFDVAWSPDCIDERCYDYKGIAEASDFVFIMAYSEQSQIYGPCIAMANAPYNKTVKGIQGYLALGIPSDKLVLGVAWDGVDYVCLNISKDNVCYIEHVPFRGAPCSDAPAKERTYSFIQTKLLDSTTGRLYNATYASPYYNYKVTSDVIGQIRQVWYDDVESLTLRYEYAKHVNLHGVGMWTVDSLNYSQTPVAENQTRAMWEAIDKFLH</sequence>
<dbReference type="PROSITE" id="PS51910">
    <property type="entry name" value="GH18_2"/>
    <property type="match status" value="1"/>
</dbReference>
<dbReference type="GeneID" id="110982387"/>